<keyword evidence="2 10" id="KW-0479">Metal-binding</keyword>
<dbReference type="InterPro" id="IPR001723">
    <property type="entry name" value="Nuclear_hrmn_rcpt"/>
</dbReference>
<feature type="compositionally biased region" description="Low complexity" evidence="12">
    <location>
        <begin position="439"/>
        <end position="461"/>
    </location>
</feature>
<dbReference type="PANTHER" id="PTHR24082">
    <property type="entry name" value="NUCLEAR HORMONE RECEPTOR"/>
    <property type="match status" value="1"/>
</dbReference>
<dbReference type="GO" id="GO:0000978">
    <property type="term" value="F:RNA polymerase II cis-regulatory region sequence-specific DNA binding"/>
    <property type="evidence" value="ECO:0007669"/>
    <property type="project" value="TreeGrafter"/>
</dbReference>
<evidence type="ECO:0000256" key="3">
    <source>
        <dbReference type="ARBA" id="ARBA00022771"/>
    </source>
</evidence>
<dbReference type="Gene3D" id="1.10.565.10">
    <property type="entry name" value="Retinoid X Receptor"/>
    <property type="match status" value="1"/>
</dbReference>
<dbReference type="GO" id="GO:0005634">
    <property type="term" value="C:nucleus"/>
    <property type="evidence" value="ECO:0007669"/>
    <property type="project" value="UniProtKB-SubCell"/>
</dbReference>
<feature type="region of interest" description="Disordered" evidence="12">
    <location>
        <begin position="439"/>
        <end position="463"/>
    </location>
</feature>
<evidence type="ECO:0000256" key="8">
    <source>
        <dbReference type="ARBA" id="ARBA00023170"/>
    </source>
</evidence>
<evidence type="ECO:0000256" key="6">
    <source>
        <dbReference type="ARBA" id="ARBA00023125"/>
    </source>
</evidence>
<comment type="subcellular location">
    <subcellularLocation>
        <location evidence="10">Nucleus</location>
    </subcellularLocation>
</comment>
<dbReference type="PRINTS" id="PR00398">
    <property type="entry name" value="STRDHORMONER"/>
</dbReference>
<evidence type="ECO:0000259" key="14">
    <source>
        <dbReference type="PROSITE" id="PS51843"/>
    </source>
</evidence>
<evidence type="ECO:0000256" key="1">
    <source>
        <dbReference type="ARBA" id="ARBA00008092"/>
    </source>
</evidence>
<dbReference type="PRINTS" id="PR00047">
    <property type="entry name" value="STROIDFINGER"/>
</dbReference>
<evidence type="ECO:0000256" key="10">
    <source>
        <dbReference type="RuleBase" id="RU004334"/>
    </source>
</evidence>
<dbReference type="InterPro" id="IPR001728">
    <property type="entry name" value="ThyrH_rcpt"/>
</dbReference>
<dbReference type="PRINTS" id="PR00546">
    <property type="entry name" value="THYROIDHORMR"/>
</dbReference>
<feature type="region of interest" description="Disordered" evidence="12">
    <location>
        <begin position="153"/>
        <end position="178"/>
    </location>
</feature>
<dbReference type="AlphaFoldDB" id="A0A8T0ERG6"/>
<keyword evidence="16" id="KW-1185">Reference proteome</keyword>
<evidence type="ECO:0000256" key="7">
    <source>
        <dbReference type="ARBA" id="ARBA00023163"/>
    </source>
</evidence>
<dbReference type="PANTHER" id="PTHR24082:SF482">
    <property type="entry name" value="NUCLEAR RECEPTOR"/>
    <property type="match status" value="1"/>
</dbReference>
<keyword evidence="5 10" id="KW-0805">Transcription regulation</keyword>
<dbReference type="Pfam" id="PF00104">
    <property type="entry name" value="Hormone_recep"/>
    <property type="match status" value="1"/>
</dbReference>
<evidence type="ECO:0000256" key="2">
    <source>
        <dbReference type="ARBA" id="ARBA00022723"/>
    </source>
</evidence>
<protein>
    <submittedName>
        <fullName evidence="15">Thyroid hormone receptor beta-A like protein</fullName>
    </submittedName>
</protein>
<feature type="compositionally biased region" description="Polar residues" evidence="12">
    <location>
        <begin position="156"/>
        <end position="166"/>
    </location>
</feature>
<dbReference type="InterPro" id="IPR013088">
    <property type="entry name" value="Znf_NHR/GATA"/>
</dbReference>
<dbReference type="Pfam" id="PF00105">
    <property type="entry name" value="zf-C4"/>
    <property type="match status" value="1"/>
</dbReference>
<organism evidence="15 16">
    <name type="scientific">Argiope bruennichi</name>
    <name type="common">Wasp spider</name>
    <name type="synonym">Aranea bruennichi</name>
    <dbReference type="NCBI Taxonomy" id="94029"/>
    <lineage>
        <taxon>Eukaryota</taxon>
        <taxon>Metazoa</taxon>
        <taxon>Ecdysozoa</taxon>
        <taxon>Arthropoda</taxon>
        <taxon>Chelicerata</taxon>
        <taxon>Arachnida</taxon>
        <taxon>Araneae</taxon>
        <taxon>Araneomorphae</taxon>
        <taxon>Entelegynae</taxon>
        <taxon>Araneoidea</taxon>
        <taxon>Araneidae</taxon>
        <taxon>Argiope</taxon>
    </lineage>
</organism>
<keyword evidence="6 10" id="KW-0238">DNA-binding</keyword>
<dbReference type="InterPro" id="IPR000536">
    <property type="entry name" value="Nucl_hrmn_rcpt_lig-bd"/>
</dbReference>
<dbReference type="Gene3D" id="3.30.50.10">
    <property type="entry name" value="Erythroid Transcription Factor GATA-1, subunit A"/>
    <property type="match status" value="1"/>
</dbReference>
<keyword evidence="11" id="KW-0175">Coiled coil</keyword>
<keyword evidence="7 10" id="KW-0804">Transcription</keyword>
<comment type="caution">
    <text evidence="15">The sequence shown here is derived from an EMBL/GenBank/DDBJ whole genome shotgun (WGS) entry which is preliminary data.</text>
</comment>
<accession>A0A8T0ERG6</accession>
<reference evidence="15" key="1">
    <citation type="journal article" date="2020" name="bioRxiv">
        <title>Chromosome-level reference genome of the European wasp spider Argiope bruennichi: a resource for studies on range expansion and evolutionary adaptation.</title>
        <authorList>
            <person name="Sheffer M.M."/>
            <person name="Hoppe A."/>
            <person name="Krehenwinkel H."/>
            <person name="Uhl G."/>
            <person name="Kuss A.W."/>
            <person name="Jensen L."/>
            <person name="Jensen C."/>
            <person name="Gillespie R.G."/>
            <person name="Hoff K.J."/>
            <person name="Prost S."/>
        </authorList>
    </citation>
    <scope>NUCLEOTIDE SEQUENCE</scope>
</reference>
<dbReference type="InterPro" id="IPR035500">
    <property type="entry name" value="NHR-like_dom_sf"/>
</dbReference>
<dbReference type="InterPro" id="IPR050234">
    <property type="entry name" value="Nuclear_hormone_rcpt_NR1"/>
</dbReference>
<keyword evidence="8 10" id="KW-0675">Receptor</keyword>
<dbReference type="CDD" id="cd07156">
    <property type="entry name" value="NR_DBD_VDR_like"/>
    <property type="match status" value="1"/>
</dbReference>
<dbReference type="GO" id="GO:0000122">
    <property type="term" value="P:negative regulation of transcription by RNA polymerase II"/>
    <property type="evidence" value="ECO:0007669"/>
    <property type="project" value="TreeGrafter"/>
</dbReference>
<reference evidence="15" key="2">
    <citation type="submission" date="2020-06" db="EMBL/GenBank/DDBJ databases">
        <authorList>
            <person name="Sheffer M."/>
        </authorList>
    </citation>
    <scope>NUCLEOTIDE SEQUENCE</scope>
</reference>
<dbReference type="EMBL" id="JABXBU010002072">
    <property type="protein sequence ID" value="KAF8778522.1"/>
    <property type="molecule type" value="Genomic_DNA"/>
</dbReference>
<dbReference type="GO" id="GO:0004879">
    <property type="term" value="F:nuclear receptor activity"/>
    <property type="evidence" value="ECO:0007669"/>
    <property type="project" value="InterPro"/>
</dbReference>
<dbReference type="Proteomes" id="UP000807504">
    <property type="component" value="Unassembled WGS sequence"/>
</dbReference>
<evidence type="ECO:0000256" key="11">
    <source>
        <dbReference type="SAM" id="Coils"/>
    </source>
</evidence>
<sequence length="503" mass="57476">MLNLLCFGFVVGNSWQYTGHALPAMSLPPNGSQQSPHHHLPPLDCPSVPTQHYSSASSRRQKVCGACGDRAKSYHFGGISCDSCKAFFRRSVQNEAFKNFHCPYEGKCEITITSRKCCQYCRFQKCLSIGMETGWVMTEEERLALVKNRMERKQRQGVSESGAHSQETGKKPYRTTPISEYEPDINDLSKYLEPDDMKLIEFLVNAYEESYNEVPFSEHLHKTVPTTGRTRTEILDMFFTAVKQFTNFSQKLDAFSKIQQHDKEILLRTGVLELCFIRGAYIYDDKLARWPHTGKPMYRDSPTLDADDIKKLVSAELFEKHMEFIRSIKDLHLDEATVMLLLVIVLMSPDRPGLENEVLVAKEQEKFYILMRKYMNWRYGEENNATLYPKVLLRLPDLRELNDNHTDYNLRLASEEIQQIQQKLSSLKIDSCFQRSEGASSNISSHGSRSSTPGTSAASSSEAYARVPWSLVRDVLRAPTSPYSQEEESNSSESSDRVAPFRS</sequence>
<evidence type="ECO:0000313" key="15">
    <source>
        <dbReference type="EMBL" id="KAF8778522.1"/>
    </source>
</evidence>
<evidence type="ECO:0000256" key="9">
    <source>
        <dbReference type="ARBA" id="ARBA00023242"/>
    </source>
</evidence>
<dbReference type="PROSITE" id="PS00031">
    <property type="entry name" value="NUCLEAR_REC_DBD_1"/>
    <property type="match status" value="1"/>
</dbReference>
<dbReference type="OMA" id="VGNSWHY"/>
<dbReference type="GO" id="GO:0045944">
    <property type="term" value="P:positive regulation of transcription by RNA polymerase II"/>
    <property type="evidence" value="ECO:0007669"/>
    <property type="project" value="TreeGrafter"/>
</dbReference>
<keyword evidence="3 10" id="KW-0863">Zinc-finger</keyword>
<dbReference type="SUPFAM" id="SSF48508">
    <property type="entry name" value="Nuclear receptor ligand-binding domain"/>
    <property type="match status" value="1"/>
</dbReference>
<dbReference type="PROSITE" id="PS51030">
    <property type="entry name" value="NUCLEAR_REC_DBD_2"/>
    <property type="match status" value="1"/>
</dbReference>
<dbReference type="SMART" id="SM00430">
    <property type="entry name" value="HOLI"/>
    <property type="match status" value="1"/>
</dbReference>
<keyword evidence="4 10" id="KW-0862">Zinc</keyword>
<dbReference type="SUPFAM" id="SSF57716">
    <property type="entry name" value="Glucocorticoid receptor-like (DNA-binding domain)"/>
    <property type="match status" value="1"/>
</dbReference>
<evidence type="ECO:0000256" key="5">
    <source>
        <dbReference type="ARBA" id="ARBA00023015"/>
    </source>
</evidence>
<dbReference type="OrthoDB" id="6159439at2759"/>
<evidence type="ECO:0000256" key="4">
    <source>
        <dbReference type="ARBA" id="ARBA00022833"/>
    </source>
</evidence>
<evidence type="ECO:0000256" key="12">
    <source>
        <dbReference type="SAM" id="MobiDB-lite"/>
    </source>
</evidence>
<evidence type="ECO:0000259" key="13">
    <source>
        <dbReference type="PROSITE" id="PS51030"/>
    </source>
</evidence>
<dbReference type="InterPro" id="IPR001628">
    <property type="entry name" value="Znf_hrmn_rcpt"/>
</dbReference>
<keyword evidence="9 10" id="KW-0539">Nucleus</keyword>
<feature type="coiled-coil region" evidence="11">
    <location>
        <begin position="398"/>
        <end position="430"/>
    </location>
</feature>
<dbReference type="GO" id="GO:0008270">
    <property type="term" value="F:zinc ion binding"/>
    <property type="evidence" value="ECO:0007669"/>
    <property type="project" value="UniProtKB-KW"/>
</dbReference>
<gene>
    <name evidence="15" type="ORF">HNY73_015236</name>
</gene>
<feature type="domain" description="Nuclear receptor" evidence="13">
    <location>
        <begin position="61"/>
        <end position="138"/>
    </location>
</feature>
<evidence type="ECO:0000313" key="16">
    <source>
        <dbReference type="Proteomes" id="UP000807504"/>
    </source>
</evidence>
<comment type="similarity">
    <text evidence="1">Belongs to the nuclear hormone receptor family. NR1 subfamily.</text>
</comment>
<name>A0A8T0ERG6_ARGBR</name>
<feature type="domain" description="NR LBD" evidence="14">
    <location>
        <begin position="195"/>
        <end position="431"/>
    </location>
</feature>
<dbReference type="PROSITE" id="PS51843">
    <property type="entry name" value="NR_LBD"/>
    <property type="match status" value="1"/>
</dbReference>
<feature type="region of interest" description="Disordered" evidence="12">
    <location>
        <begin position="480"/>
        <end position="503"/>
    </location>
</feature>
<dbReference type="SMART" id="SM00399">
    <property type="entry name" value="ZnF_C4"/>
    <property type="match status" value="1"/>
</dbReference>
<proteinExistence type="inferred from homology"/>
<dbReference type="GO" id="GO:0030154">
    <property type="term" value="P:cell differentiation"/>
    <property type="evidence" value="ECO:0007669"/>
    <property type="project" value="TreeGrafter"/>
</dbReference>